<evidence type="ECO:0000313" key="3">
    <source>
        <dbReference type="Proteomes" id="UP000000600"/>
    </source>
</evidence>
<organism evidence="2 3">
    <name type="scientific">Paramecium tetraurelia</name>
    <dbReference type="NCBI Taxonomy" id="5888"/>
    <lineage>
        <taxon>Eukaryota</taxon>
        <taxon>Sar</taxon>
        <taxon>Alveolata</taxon>
        <taxon>Ciliophora</taxon>
        <taxon>Intramacronucleata</taxon>
        <taxon>Oligohymenophorea</taxon>
        <taxon>Peniculida</taxon>
        <taxon>Parameciidae</taxon>
        <taxon>Paramecium</taxon>
    </lineage>
</organism>
<evidence type="ECO:0000313" key="2">
    <source>
        <dbReference type="EMBL" id="CAK93821.1"/>
    </source>
</evidence>
<keyword evidence="3" id="KW-1185">Reference proteome</keyword>
<reference evidence="2 3" key="1">
    <citation type="journal article" date="2006" name="Nature">
        <title>Global trends of whole-genome duplications revealed by the ciliate Paramecium tetraurelia.</title>
        <authorList>
            <consortium name="Genoscope"/>
            <person name="Aury J.-M."/>
            <person name="Jaillon O."/>
            <person name="Duret L."/>
            <person name="Noel B."/>
            <person name="Jubin C."/>
            <person name="Porcel B.M."/>
            <person name="Segurens B."/>
            <person name="Daubin V."/>
            <person name="Anthouard V."/>
            <person name="Aiach N."/>
            <person name="Arnaiz O."/>
            <person name="Billaut A."/>
            <person name="Beisson J."/>
            <person name="Blanc I."/>
            <person name="Bouhouche K."/>
            <person name="Camara F."/>
            <person name="Duharcourt S."/>
            <person name="Guigo R."/>
            <person name="Gogendeau D."/>
            <person name="Katinka M."/>
            <person name="Keller A.-M."/>
            <person name="Kissmehl R."/>
            <person name="Klotz C."/>
            <person name="Koll F."/>
            <person name="Le Moue A."/>
            <person name="Lepere C."/>
            <person name="Malinsky S."/>
            <person name="Nowacki M."/>
            <person name="Nowak J.K."/>
            <person name="Plattner H."/>
            <person name="Poulain J."/>
            <person name="Ruiz F."/>
            <person name="Serrano V."/>
            <person name="Zagulski M."/>
            <person name="Dessen P."/>
            <person name="Betermier M."/>
            <person name="Weissenbach J."/>
            <person name="Scarpelli C."/>
            <person name="Schachter V."/>
            <person name="Sperling L."/>
            <person name="Meyer E."/>
            <person name="Cohen J."/>
            <person name="Wincker P."/>
        </authorList>
    </citation>
    <scope>NUCLEOTIDE SEQUENCE [LARGE SCALE GENOMIC DNA]</scope>
    <source>
        <strain evidence="2 3">Stock d4-2</strain>
    </source>
</reference>
<dbReference type="AlphaFoldDB" id="A0EET0"/>
<feature type="region of interest" description="Disordered" evidence="1">
    <location>
        <begin position="127"/>
        <end position="172"/>
    </location>
</feature>
<accession>A0EET0</accession>
<proteinExistence type="predicted"/>
<feature type="region of interest" description="Disordered" evidence="1">
    <location>
        <begin position="1"/>
        <end position="50"/>
    </location>
</feature>
<name>A0EET0_PARTE</name>
<dbReference type="HOGENOM" id="CLU_1558250_0_0_1"/>
<evidence type="ECO:0000256" key="1">
    <source>
        <dbReference type="SAM" id="MobiDB-lite"/>
    </source>
</evidence>
<dbReference type="EMBL" id="CT868674">
    <property type="protein sequence ID" value="CAK93821.1"/>
    <property type="molecule type" value="Genomic_DNA"/>
</dbReference>
<gene>
    <name evidence="2" type="ORF">GSPATT00026144001</name>
</gene>
<dbReference type="RefSeq" id="XP_001461194.1">
    <property type="nucleotide sequence ID" value="XM_001461157.1"/>
</dbReference>
<dbReference type="PANTHER" id="PTHR46454:SF17">
    <property type="entry name" value="DYNEIN HEAVY CHAIN LINKER DOMAIN-CONTAINING PROTEIN"/>
    <property type="match status" value="1"/>
</dbReference>
<feature type="compositionally biased region" description="Basic and acidic residues" evidence="1">
    <location>
        <begin position="145"/>
        <end position="172"/>
    </location>
</feature>
<sequence length="172" mass="20253">MSFFQSQEYEDQDEHEQLRNVKSPNQLQLKSRLYDRGGQQKRPVTRTQQQLVPKLVAQQSKQKLDPLRMTMGTTFKQNVDELYRTKYLVDKLSGKFQIDQKYLAIMPEEERNYLMRKTGMSSLGSRFKLKPLDSDPRIQSPFKETLAHDEEFGVTEKETKSKPHSEQYNKCG</sequence>
<protein>
    <submittedName>
        <fullName evidence="2">Uncharacterized protein</fullName>
    </submittedName>
</protein>
<dbReference type="PANTHER" id="PTHR46454">
    <property type="entry name" value="DYNEIN AXONEMAL HEAVY CHAIN 7-RELATED"/>
    <property type="match status" value="1"/>
</dbReference>
<feature type="compositionally biased region" description="Polar residues" evidence="1">
    <location>
        <begin position="20"/>
        <end position="29"/>
    </location>
</feature>
<dbReference type="GeneID" id="5046979"/>
<dbReference type="Proteomes" id="UP000000600">
    <property type="component" value="Unassembled WGS sequence"/>
</dbReference>
<dbReference type="KEGG" id="ptm:GSPATT00026144001"/>
<dbReference type="InParanoid" id="A0EET0"/>